<keyword evidence="2" id="KW-1185">Reference proteome</keyword>
<sequence length="103" mass="11989">MRGVFRDMVDNVYKISFVELPDPIHLKNNKSARENPSLFLLKYKDDCEKQCISKVSKSPIVVNPVTVAYDKSNKPRLVLDCRHINPFLLKFKFKYEDVSIANQ</sequence>
<protein>
    <submittedName>
        <fullName evidence="1">Uncharacterized protein</fullName>
    </submittedName>
</protein>
<comment type="caution">
    <text evidence="1">The sequence shown here is derived from an EMBL/GenBank/DDBJ whole genome shotgun (WGS) entry which is preliminary data.</text>
</comment>
<dbReference type="EMBL" id="JARBDR010000092">
    <property type="protein sequence ID" value="KAJ8321408.1"/>
    <property type="molecule type" value="Genomic_DNA"/>
</dbReference>
<evidence type="ECO:0000313" key="1">
    <source>
        <dbReference type="EMBL" id="KAJ8321408.1"/>
    </source>
</evidence>
<proteinExistence type="predicted"/>
<organism evidence="1 2">
    <name type="scientific">Tegillarca granosa</name>
    <name type="common">Malaysian cockle</name>
    <name type="synonym">Anadara granosa</name>
    <dbReference type="NCBI Taxonomy" id="220873"/>
    <lineage>
        <taxon>Eukaryota</taxon>
        <taxon>Metazoa</taxon>
        <taxon>Spiralia</taxon>
        <taxon>Lophotrochozoa</taxon>
        <taxon>Mollusca</taxon>
        <taxon>Bivalvia</taxon>
        <taxon>Autobranchia</taxon>
        <taxon>Pteriomorphia</taxon>
        <taxon>Arcoida</taxon>
        <taxon>Arcoidea</taxon>
        <taxon>Arcidae</taxon>
        <taxon>Tegillarca</taxon>
    </lineage>
</organism>
<evidence type="ECO:0000313" key="2">
    <source>
        <dbReference type="Proteomes" id="UP001217089"/>
    </source>
</evidence>
<feature type="non-terminal residue" evidence="1">
    <location>
        <position position="103"/>
    </location>
</feature>
<gene>
    <name evidence="1" type="ORF">KUTeg_001045</name>
</gene>
<accession>A0ABQ9FVX4</accession>
<name>A0ABQ9FVX4_TEGGR</name>
<dbReference type="Proteomes" id="UP001217089">
    <property type="component" value="Unassembled WGS sequence"/>
</dbReference>
<reference evidence="1 2" key="1">
    <citation type="submission" date="2022-12" db="EMBL/GenBank/DDBJ databases">
        <title>Chromosome-level genome of Tegillarca granosa.</title>
        <authorList>
            <person name="Kim J."/>
        </authorList>
    </citation>
    <scope>NUCLEOTIDE SEQUENCE [LARGE SCALE GENOMIC DNA]</scope>
    <source>
        <strain evidence="1">Teg-2019</strain>
        <tissue evidence="1">Adductor muscle</tissue>
    </source>
</reference>